<dbReference type="Gramene" id="OIT32828">
    <property type="protein sequence ID" value="OIT32828"/>
    <property type="gene ID" value="A4A49_07997"/>
</dbReference>
<dbReference type="STRING" id="49451.A0A314KTZ8"/>
<evidence type="ECO:0000256" key="1">
    <source>
        <dbReference type="SAM" id="MobiDB-lite"/>
    </source>
</evidence>
<evidence type="ECO:0000259" key="2">
    <source>
        <dbReference type="PROSITE" id="PS50011"/>
    </source>
</evidence>
<dbReference type="SUPFAM" id="SSF56112">
    <property type="entry name" value="Protein kinase-like (PK-like)"/>
    <property type="match status" value="1"/>
</dbReference>
<dbReference type="InterPro" id="IPR011989">
    <property type="entry name" value="ARM-like"/>
</dbReference>
<dbReference type="Gene3D" id="1.10.510.10">
    <property type="entry name" value="Transferase(Phosphotransferase) domain 1"/>
    <property type="match status" value="1"/>
</dbReference>
<protein>
    <recommendedName>
        <fullName evidence="2">Protein kinase domain-containing protein</fullName>
    </recommendedName>
</protein>
<gene>
    <name evidence="3" type="ORF">A4A49_07997</name>
</gene>
<dbReference type="EMBL" id="MJEQ01000988">
    <property type="protein sequence ID" value="OIT32828.1"/>
    <property type="molecule type" value="Genomic_DNA"/>
</dbReference>
<dbReference type="PROSITE" id="PS50011">
    <property type="entry name" value="PROTEIN_KINASE_DOM"/>
    <property type="match status" value="1"/>
</dbReference>
<dbReference type="SUPFAM" id="SSF48371">
    <property type="entry name" value="ARM repeat"/>
    <property type="match status" value="1"/>
</dbReference>
<sequence length="820" mass="88959">MFNFLKGVVSGSGTGLKDLPYNIGEPYSSAWGSWVHYRGTSKDDGTPVSIFALSGSNTNDGHLAAGRNGVKRLRTVRHPNILSFLHSTEAENFDGSSTKVTIYIVTEPVMPLSEKLKELGLKGTQRDEYYAWGLHRIAKAVSFLNNDCKLVHGNVCLASVVVTQTLDWKLHAFDVLSEFDGHNESSVGPMLQYDWLIGAQYKSMELLKSDWTTIRKSPPWATDSWGLGCLIYELFSGTKLSKTEELRNTVSIPKSLLPDYQRLLSSMPARRLNSSKLLENSEYFHNKLVETIQFMEILNLKDSVEKDTFFRKLPNLAEQLPREIVLKKLLPLLASALEFGSAAAPALTALLKMGSWLSTDEFSVKVLPTIIKLFASNDRAIRVGLLQHIDQYGESLSAQVVEQVYAHVATGFSDTSAFLRELTLKSMLVLAPKLSHRTISGSLLKYLSKLQVDEEAAIRTNTTILLGNIASYLNEGTRKRVLINAFTVRALRDTFSPARAAGVMALCATSSYYDVTEIATRILPNIVVLTIDPDSDVQSNAFQAVDQFLQLVKQHHEKTSTGDTSTASMGTSSMPGNASLLGWAMSSLTLKGGKSFEQSPNAPASSTVPLTSAVPDASSNSSGITPIHVSSSIDMTDQPVPVSPTSTDGWGELENGIHEGHDNDKDGWDDIEPHEEPKPSPSLANIQAAQRRPVSQPKSQVTGLRGNITPKVTKNEDEDLWGSIPASAPAPRTSSQPSSSRASRPVDDDDPWGAIAAPAPSSKPLNVKKGGALDDSDPWAAIAAPVPTAKARPSVGRGRGNKPTVPKLGAQRINRTSSGM</sequence>
<comment type="caution">
    <text evidence="3">The sequence shown here is derived from an EMBL/GenBank/DDBJ whole genome shotgun (WGS) entry which is preliminary data.</text>
</comment>
<feature type="compositionally biased region" description="Low complexity" evidence="1">
    <location>
        <begin position="723"/>
        <end position="743"/>
    </location>
</feature>
<dbReference type="GO" id="GO:0004672">
    <property type="term" value="F:protein kinase activity"/>
    <property type="evidence" value="ECO:0007669"/>
    <property type="project" value="InterPro"/>
</dbReference>
<dbReference type="InterPro" id="IPR011009">
    <property type="entry name" value="Kinase-like_dom_sf"/>
</dbReference>
<feature type="compositionally biased region" description="Low complexity" evidence="1">
    <location>
        <begin position="778"/>
        <end position="791"/>
    </location>
</feature>
<dbReference type="OrthoDB" id="447103at2759"/>
<dbReference type="PANTHER" id="PTHR12984">
    <property type="entry name" value="SCY1-RELATED S/T PROTEIN KINASE-LIKE"/>
    <property type="match status" value="1"/>
</dbReference>
<reference evidence="3" key="1">
    <citation type="submission" date="2016-11" db="EMBL/GenBank/DDBJ databases">
        <title>The genome of Nicotiana attenuata.</title>
        <authorList>
            <person name="Xu S."/>
            <person name="Brockmoeller T."/>
            <person name="Gaquerel E."/>
            <person name="Navarro A."/>
            <person name="Kuhl H."/>
            <person name="Gase K."/>
            <person name="Ling Z."/>
            <person name="Zhou W."/>
            <person name="Kreitzer C."/>
            <person name="Stanke M."/>
            <person name="Tang H."/>
            <person name="Lyons E."/>
            <person name="Pandey P."/>
            <person name="Pandey S.P."/>
            <person name="Timmermann B."/>
            <person name="Baldwin I.T."/>
        </authorList>
    </citation>
    <scope>NUCLEOTIDE SEQUENCE [LARGE SCALE GENOMIC DNA]</scope>
    <source>
        <strain evidence="3">UT</strain>
    </source>
</reference>
<accession>A0A314KTZ8</accession>
<feature type="compositionally biased region" description="Polar residues" evidence="1">
    <location>
        <begin position="596"/>
        <end position="610"/>
    </location>
</feature>
<dbReference type="PANTHER" id="PTHR12984:SF3">
    <property type="entry name" value="N-TERMINAL KINASE-LIKE PROTEIN"/>
    <property type="match status" value="1"/>
</dbReference>
<evidence type="ECO:0000313" key="4">
    <source>
        <dbReference type="Proteomes" id="UP000187609"/>
    </source>
</evidence>
<feature type="region of interest" description="Disordered" evidence="1">
    <location>
        <begin position="594"/>
        <end position="820"/>
    </location>
</feature>
<proteinExistence type="predicted"/>
<keyword evidence="4" id="KW-1185">Reference proteome</keyword>
<dbReference type="Gene3D" id="3.30.200.20">
    <property type="entry name" value="Phosphorylase Kinase, domain 1"/>
    <property type="match status" value="1"/>
</dbReference>
<dbReference type="KEGG" id="nau:109206788"/>
<dbReference type="InterPro" id="IPR000719">
    <property type="entry name" value="Prot_kinase_dom"/>
</dbReference>
<feature type="compositionally biased region" description="Polar residues" evidence="1">
    <location>
        <begin position="617"/>
        <end position="635"/>
    </location>
</feature>
<dbReference type="AlphaFoldDB" id="A0A314KTZ8"/>
<dbReference type="InterPro" id="IPR016024">
    <property type="entry name" value="ARM-type_fold"/>
</dbReference>
<dbReference type="SMR" id="A0A314KTZ8"/>
<dbReference type="Pfam" id="PF07714">
    <property type="entry name" value="PK_Tyr_Ser-Thr"/>
    <property type="match status" value="1"/>
</dbReference>
<dbReference type="InterPro" id="IPR001245">
    <property type="entry name" value="Ser-Thr/Tyr_kinase_cat_dom"/>
</dbReference>
<dbReference type="InterPro" id="IPR051177">
    <property type="entry name" value="CIK-Related_Protein"/>
</dbReference>
<feature type="domain" description="Protein kinase" evidence="2">
    <location>
        <begin position="2"/>
        <end position="284"/>
    </location>
</feature>
<name>A0A314KTZ8_NICAT</name>
<feature type="compositionally biased region" description="Basic and acidic residues" evidence="1">
    <location>
        <begin position="655"/>
        <end position="668"/>
    </location>
</feature>
<dbReference type="SMART" id="SM00220">
    <property type="entry name" value="S_TKc"/>
    <property type="match status" value="1"/>
</dbReference>
<dbReference type="Gene3D" id="1.25.10.10">
    <property type="entry name" value="Leucine-rich Repeat Variant"/>
    <property type="match status" value="1"/>
</dbReference>
<dbReference type="GO" id="GO:0005524">
    <property type="term" value="F:ATP binding"/>
    <property type="evidence" value="ECO:0007669"/>
    <property type="project" value="InterPro"/>
</dbReference>
<evidence type="ECO:0000313" key="3">
    <source>
        <dbReference type="EMBL" id="OIT32828.1"/>
    </source>
</evidence>
<dbReference type="Proteomes" id="UP000187609">
    <property type="component" value="Unassembled WGS sequence"/>
</dbReference>
<organism evidence="3 4">
    <name type="scientific">Nicotiana attenuata</name>
    <name type="common">Coyote tobacco</name>
    <dbReference type="NCBI Taxonomy" id="49451"/>
    <lineage>
        <taxon>Eukaryota</taxon>
        <taxon>Viridiplantae</taxon>
        <taxon>Streptophyta</taxon>
        <taxon>Embryophyta</taxon>
        <taxon>Tracheophyta</taxon>
        <taxon>Spermatophyta</taxon>
        <taxon>Magnoliopsida</taxon>
        <taxon>eudicotyledons</taxon>
        <taxon>Gunneridae</taxon>
        <taxon>Pentapetalae</taxon>
        <taxon>asterids</taxon>
        <taxon>lamiids</taxon>
        <taxon>Solanales</taxon>
        <taxon>Solanaceae</taxon>
        <taxon>Nicotianoideae</taxon>
        <taxon>Nicotianeae</taxon>
        <taxon>Nicotiana</taxon>
    </lineage>
</organism>